<gene>
    <name evidence="1" type="ORF">J2S11_002558</name>
</gene>
<accession>A0ABT9W069</accession>
<name>A0ABT9W069_9BACI</name>
<evidence type="ECO:0008006" key="3">
    <source>
        <dbReference type="Google" id="ProtNLM"/>
    </source>
</evidence>
<dbReference type="Pfam" id="PF10844">
    <property type="entry name" value="DUF2577"/>
    <property type="match status" value="1"/>
</dbReference>
<dbReference type="InterPro" id="IPR022555">
    <property type="entry name" value="DUF2577"/>
</dbReference>
<dbReference type="EMBL" id="JAUSTY010000010">
    <property type="protein sequence ID" value="MDQ0166642.1"/>
    <property type="molecule type" value="Genomic_DNA"/>
</dbReference>
<proteinExistence type="predicted"/>
<dbReference type="Proteomes" id="UP001235840">
    <property type="component" value="Unassembled WGS sequence"/>
</dbReference>
<keyword evidence="2" id="KW-1185">Reference proteome</keyword>
<sequence>MANLLEMIKQAGLDAMEASNPLHILYGKVLKNNPLEVNVDQRFTLSSDFLIVPEHLTRYEVDLTHQHEVIVDGVNVTTRNALPEKLVIREGLSEGDPIILLRVQGGQKYLIMDKVASG</sequence>
<reference evidence="1 2" key="1">
    <citation type="submission" date="2023-07" db="EMBL/GenBank/DDBJ databases">
        <title>Genomic Encyclopedia of Type Strains, Phase IV (KMG-IV): sequencing the most valuable type-strain genomes for metagenomic binning, comparative biology and taxonomic classification.</title>
        <authorList>
            <person name="Goeker M."/>
        </authorList>
    </citation>
    <scope>NUCLEOTIDE SEQUENCE [LARGE SCALE GENOMIC DNA]</scope>
    <source>
        <strain evidence="1 2">DSM 12751</strain>
    </source>
</reference>
<evidence type="ECO:0000313" key="2">
    <source>
        <dbReference type="Proteomes" id="UP001235840"/>
    </source>
</evidence>
<dbReference type="RefSeq" id="WP_307395018.1">
    <property type="nucleotide sequence ID" value="NZ_BAAADK010000047.1"/>
</dbReference>
<evidence type="ECO:0000313" key="1">
    <source>
        <dbReference type="EMBL" id="MDQ0166642.1"/>
    </source>
</evidence>
<organism evidence="1 2">
    <name type="scientific">Caldalkalibacillus horti</name>
    <dbReference type="NCBI Taxonomy" id="77523"/>
    <lineage>
        <taxon>Bacteria</taxon>
        <taxon>Bacillati</taxon>
        <taxon>Bacillota</taxon>
        <taxon>Bacilli</taxon>
        <taxon>Bacillales</taxon>
        <taxon>Bacillaceae</taxon>
        <taxon>Caldalkalibacillus</taxon>
    </lineage>
</organism>
<protein>
    <recommendedName>
        <fullName evidence="3">DUF2577 domain-containing protein</fullName>
    </recommendedName>
</protein>
<comment type="caution">
    <text evidence="1">The sequence shown here is derived from an EMBL/GenBank/DDBJ whole genome shotgun (WGS) entry which is preliminary data.</text>
</comment>